<gene>
    <name evidence="3" type="ORF">PACLA_8A058772</name>
</gene>
<dbReference type="AlphaFoldDB" id="A0A6S7JCT0"/>
<evidence type="ECO:0000313" key="4">
    <source>
        <dbReference type="Proteomes" id="UP001152795"/>
    </source>
</evidence>
<sequence length="253" mass="28350">MPGAEKPLLVAPRLKQDDMETSMSSSRDCRCITFHAKHTENGKCGATETQPSSMESGDQCSIGESGQPDFSVETFEQTLTAEVGELERPSTLSEVEEPSMEQSSTDTESEAGEDAVGTRCVWAILFRFDSETDSETMKYFAKHVKKLLATVTEIVKKQEEDRQNNNLNDAETKAKIQTLVEHNDKMAAEIESLKGELTKVNQKKISKEEEKSATTENSIINQNRFQYLSFEDITNNIPNLEEYEIEQTSNSVN</sequence>
<evidence type="ECO:0000256" key="2">
    <source>
        <dbReference type="SAM" id="MobiDB-lite"/>
    </source>
</evidence>
<feature type="region of interest" description="Disordered" evidence="2">
    <location>
        <begin position="1"/>
        <end position="26"/>
    </location>
</feature>
<organism evidence="3 4">
    <name type="scientific">Paramuricea clavata</name>
    <name type="common">Red gorgonian</name>
    <name type="synonym">Violescent sea-whip</name>
    <dbReference type="NCBI Taxonomy" id="317549"/>
    <lineage>
        <taxon>Eukaryota</taxon>
        <taxon>Metazoa</taxon>
        <taxon>Cnidaria</taxon>
        <taxon>Anthozoa</taxon>
        <taxon>Octocorallia</taxon>
        <taxon>Malacalcyonacea</taxon>
        <taxon>Plexauridae</taxon>
        <taxon>Paramuricea</taxon>
    </lineage>
</organism>
<feature type="region of interest" description="Disordered" evidence="2">
    <location>
        <begin position="84"/>
        <end position="113"/>
    </location>
</feature>
<name>A0A6S7JCT0_PARCT</name>
<comment type="caution">
    <text evidence="3">The sequence shown here is derived from an EMBL/GenBank/DDBJ whole genome shotgun (WGS) entry which is preliminary data.</text>
</comment>
<protein>
    <submittedName>
        <fullName evidence="3">Uncharacterized protein</fullName>
    </submittedName>
</protein>
<evidence type="ECO:0000256" key="1">
    <source>
        <dbReference type="SAM" id="Coils"/>
    </source>
</evidence>
<accession>A0A6S7JCT0</accession>
<keyword evidence="1" id="KW-0175">Coiled coil</keyword>
<feature type="region of interest" description="Disordered" evidence="2">
    <location>
        <begin position="40"/>
        <end position="68"/>
    </location>
</feature>
<dbReference type="Proteomes" id="UP001152795">
    <property type="component" value="Unassembled WGS sequence"/>
</dbReference>
<feature type="compositionally biased region" description="Polar residues" evidence="2">
    <location>
        <begin position="47"/>
        <end position="64"/>
    </location>
</feature>
<evidence type="ECO:0000313" key="3">
    <source>
        <dbReference type="EMBL" id="CAB4029996.1"/>
    </source>
</evidence>
<proteinExistence type="predicted"/>
<keyword evidence="4" id="KW-1185">Reference proteome</keyword>
<dbReference type="EMBL" id="CACRXK020016545">
    <property type="protein sequence ID" value="CAB4029996.1"/>
    <property type="molecule type" value="Genomic_DNA"/>
</dbReference>
<reference evidence="3" key="1">
    <citation type="submission" date="2020-04" db="EMBL/GenBank/DDBJ databases">
        <authorList>
            <person name="Alioto T."/>
            <person name="Alioto T."/>
            <person name="Gomez Garrido J."/>
        </authorList>
    </citation>
    <scope>NUCLEOTIDE SEQUENCE</scope>
    <source>
        <strain evidence="3">A484AB</strain>
    </source>
</reference>
<feature type="coiled-coil region" evidence="1">
    <location>
        <begin position="176"/>
        <end position="210"/>
    </location>
</feature>